<proteinExistence type="predicted"/>
<dbReference type="GO" id="GO:0003677">
    <property type="term" value="F:DNA binding"/>
    <property type="evidence" value="ECO:0007669"/>
    <property type="project" value="InterPro"/>
</dbReference>
<dbReference type="Pfam" id="PF02371">
    <property type="entry name" value="Transposase_20"/>
    <property type="match status" value="1"/>
</dbReference>
<evidence type="ECO:0000313" key="3">
    <source>
        <dbReference type="EMBL" id="KKL77074.1"/>
    </source>
</evidence>
<feature type="domain" description="Transposase IS116/IS110/IS902 C-terminal" evidence="2">
    <location>
        <begin position="159"/>
        <end position="230"/>
    </location>
</feature>
<dbReference type="AlphaFoldDB" id="A0A0F9ESS5"/>
<name>A0A0F9ESS5_9ZZZZ</name>
<dbReference type="EMBL" id="LAZR01023860">
    <property type="protein sequence ID" value="KKL77074.1"/>
    <property type="molecule type" value="Genomic_DNA"/>
</dbReference>
<dbReference type="PANTHER" id="PTHR33055">
    <property type="entry name" value="TRANSPOSASE FOR INSERTION SEQUENCE ELEMENT IS1111A"/>
    <property type="match status" value="1"/>
</dbReference>
<comment type="caution">
    <text evidence="3">The sequence shown here is derived from an EMBL/GenBank/DDBJ whole genome shotgun (WGS) entry which is preliminary data.</text>
</comment>
<accession>A0A0F9ESS5</accession>
<dbReference type="InterPro" id="IPR002525">
    <property type="entry name" value="Transp_IS110-like_N"/>
</dbReference>
<gene>
    <name evidence="3" type="ORF">LCGC14_2038520</name>
</gene>
<dbReference type="GO" id="GO:0004803">
    <property type="term" value="F:transposase activity"/>
    <property type="evidence" value="ECO:0007669"/>
    <property type="project" value="InterPro"/>
</dbReference>
<feature type="non-terminal residue" evidence="3">
    <location>
        <position position="1"/>
    </location>
</feature>
<dbReference type="Pfam" id="PF01548">
    <property type="entry name" value="DEDD_Tnp_IS110"/>
    <property type="match status" value="1"/>
</dbReference>
<protein>
    <submittedName>
        <fullName evidence="3">Uncharacterized protein</fullName>
    </submittedName>
</protein>
<organism evidence="3">
    <name type="scientific">marine sediment metagenome</name>
    <dbReference type="NCBI Taxonomy" id="412755"/>
    <lineage>
        <taxon>unclassified sequences</taxon>
        <taxon>metagenomes</taxon>
        <taxon>ecological metagenomes</taxon>
    </lineage>
</organism>
<dbReference type="PANTHER" id="PTHR33055:SF13">
    <property type="entry name" value="TRANSPOSASE"/>
    <property type="match status" value="1"/>
</dbReference>
<dbReference type="GO" id="GO:0006313">
    <property type="term" value="P:DNA transposition"/>
    <property type="evidence" value="ECO:0007669"/>
    <property type="project" value="InterPro"/>
</dbReference>
<dbReference type="InterPro" id="IPR047650">
    <property type="entry name" value="Transpos_IS110"/>
</dbReference>
<dbReference type="InterPro" id="IPR003346">
    <property type="entry name" value="Transposase_20"/>
</dbReference>
<sequence>LTEKGYHCDVIAPGSIPSPRGRSIKTDRIDAAQLAQFYANDLLTTVAIPESEHEQDRDLIRTRQKLVEQRSALRRHIHGLLRRNGRHYCAETKNKTHWNVHHHCWLNRVAEGFSGSLKINLKLLLGELKHLSTILSEYDKEIESLVKSPRYEKQVLALTCYKGIKNLFALTMICEIGDVKRFPHPRQLTSWIGMDIREYSSGGKHNRFGITKQGNRYLRTAFIEANQRGYRSPMITKDLKARRKNTEPELIHIADRCLKRLNKKGKHLLYAGKHPNKVKVACAREMVGFVWESLNKVAA</sequence>
<dbReference type="NCBIfam" id="NF033542">
    <property type="entry name" value="transpos_IS110"/>
    <property type="match status" value="1"/>
</dbReference>
<feature type="domain" description="Transposase IS110-like N-terminal" evidence="1">
    <location>
        <begin position="18"/>
        <end position="82"/>
    </location>
</feature>
<reference evidence="3" key="1">
    <citation type="journal article" date="2015" name="Nature">
        <title>Complex archaea that bridge the gap between prokaryotes and eukaryotes.</title>
        <authorList>
            <person name="Spang A."/>
            <person name="Saw J.H."/>
            <person name="Jorgensen S.L."/>
            <person name="Zaremba-Niedzwiedzka K."/>
            <person name="Martijn J."/>
            <person name="Lind A.E."/>
            <person name="van Eijk R."/>
            <person name="Schleper C."/>
            <person name="Guy L."/>
            <person name="Ettema T.J."/>
        </authorList>
    </citation>
    <scope>NUCLEOTIDE SEQUENCE</scope>
</reference>
<evidence type="ECO:0000259" key="1">
    <source>
        <dbReference type="Pfam" id="PF01548"/>
    </source>
</evidence>
<evidence type="ECO:0000259" key="2">
    <source>
        <dbReference type="Pfam" id="PF02371"/>
    </source>
</evidence>